<proteinExistence type="predicted"/>
<protein>
    <submittedName>
        <fullName evidence="2">Uncharacterized protein</fullName>
    </submittedName>
</protein>
<sequence>MNISSLTPGLSDFHTIQFLAVVLVFFCFYFIEYILLIMLLQLSHFPPLFPSILHPPPASISPPSPQLSSCPWVIHMSSLASTFPILFLTSSCLFSIYHLCFFLYLFPHTPPFLLITLHAE</sequence>
<dbReference type="EMBL" id="JABVXQ010000005">
    <property type="protein sequence ID" value="KAF6109847.1"/>
    <property type="molecule type" value="Genomic_DNA"/>
</dbReference>
<evidence type="ECO:0000313" key="2">
    <source>
        <dbReference type="EMBL" id="KAF6109847.1"/>
    </source>
</evidence>
<evidence type="ECO:0000313" key="3">
    <source>
        <dbReference type="Proteomes" id="UP000664940"/>
    </source>
</evidence>
<comment type="caution">
    <text evidence="2">The sequence shown here is derived from an EMBL/GenBank/DDBJ whole genome shotgun (WGS) entry which is preliminary data.</text>
</comment>
<keyword evidence="1" id="KW-0472">Membrane</keyword>
<name>A0A834AEF9_9CHIR</name>
<dbReference type="AlphaFoldDB" id="A0A834AEF9"/>
<gene>
    <name evidence="2" type="ORF">HJG60_011038</name>
</gene>
<evidence type="ECO:0000256" key="1">
    <source>
        <dbReference type="SAM" id="Phobius"/>
    </source>
</evidence>
<keyword evidence="1" id="KW-1133">Transmembrane helix</keyword>
<keyword evidence="1" id="KW-0812">Transmembrane</keyword>
<feature type="transmembrane region" description="Helical" evidence="1">
    <location>
        <begin position="85"/>
        <end position="106"/>
    </location>
</feature>
<organism evidence="2 3">
    <name type="scientific">Phyllostomus discolor</name>
    <name type="common">pale spear-nosed bat</name>
    <dbReference type="NCBI Taxonomy" id="89673"/>
    <lineage>
        <taxon>Eukaryota</taxon>
        <taxon>Metazoa</taxon>
        <taxon>Chordata</taxon>
        <taxon>Craniata</taxon>
        <taxon>Vertebrata</taxon>
        <taxon>Euteleostomi</taxon>
        <taxon>Mammalia</taxon>
        <taxon>Eutheria</taxon>
        <taxon>Laurasiatheria</taxon>
        <taxon>Chiroptera</taxon>
        <taxon>Yangochiroptera</taxon>
        <taxon>Phyllostomidae</taxon>
        <taxon>Phyllostominae</taxon>
        <taxon>Phyllostomus</taxon>
    </lineage>
</organism>
<accession>A0A834AEF9</accession>
<dbReference type="Proteomes" id="UP000664940">
    <property type="component" value="Unassembled WGS sequence"/>
</dbReference>
<feature type="transmembrane region" description="Helical" evidence="1">
    <location>
        <begin position="16"/>
        <end position="40"/>
    </location>
</feature>
<reference evidence="2 3" key="1">
    <citation type="journal article" date="2020" name="Nature">
        <title>Six reference-quality genomes reveal evolution of bat adaptations.</title>
        <authorList>
            <person name="Jebb D."/>
            <person name="Huang Z."/>
            <person name="Pippel M."/>
            <person name="Hughes G.M."/>
            <person name="Lavrichenko K."/>
            <person name="Devanna P."/>
            <person name="Winkler S."/>
            <person name="Jermiin L.S."/>
            <person name="Skirmuntt E.C."/>
            <person name="Katzourakis A."/>
            <person name="Burkitt-Gray L."/>
            <person name="Ray D.A."/>
            <person name="Sullivan K.A.M."/>
            <person name="Roscito J.G."/>
            <person name="Kirilenko B.M."/>
            <person name="Davalos L.M."/>
            <person name="Corthals A.P."/>
            <person name="Power M.L."/>
            <person name="Jones G."/>
            <person name="Ransome R.D."/>
            <person name="Dechmann D.K.N."/>
            <person name="Locatelli A.G."/>
            <person name="Puechmaille S.J."/>
            <person name="Fedrigo O."/>
            <person name="Jarvis E.D."/>
            <person name="Hiller M."/>
            <person name="Vernes S.C."/>
            <person name="Myers E.W."/>
            <person name="Teeling E.C."/>
        </authorList>
    </citation>
    <scope>NUCLEOTIDE SEQUENCE [LARGE SCALE GENOMIC DNA]</scope>
    <source>
        <strain evidence="2">Bat1K_MPI-CBG_1</strain>
    </source>
</reference>